<dbReference type="PANTHER" id="PTHR43584:SF3">
    <property type="entry name" value="BIFUNCTIONAL PROTEIN GLMU"/>
    <property type="match status" value="1"/>
</dbReference>
<comment type="pathway">
    <text evidence="18">Nucleotide-sugar biosynthesis; UDP-N-acetyl-alpha-D-glucosamine biosynthesis; UDP-N-acetyl-alpha-D-glucosamine from N-acetyl-alpha-D-glucosamine 1-phosphate: step 1/1.</text>
</comment>
<dbReference type="CDD" id="cd03353">
    <property type="entry name" value="LbH_GlmU_C"/>
    <property type="match status" value="1"/>
</dbReference>
<comment type="subcellular location">
    <subcellularLocation>
        <location evidence="1 18">Cytoplasm</location>
    </subcellularLocation>
</comment>
<evidence type="ECO:0000256" key="4">
    <source>
        <dbReference type="ARBA" id="ARBA00022490"/>
    </source>
</evidence>
<dbReference type="SUPFAM" id="SSF53448">
    <property type="entry name" value="Nucleotide-diphospho-sugar transferases"/>
    <property type="match status" value="1"/>
</dbReference>
<evidence type="ECO:0000256" key="3">
    <source>
        <dbReference type="ARBA" id="ARBA00007947"/>
    </source>
</evidence>
<evidence type="ECO:0000256" key="5">
    <source>
        <dbReference type="ARBA" id="ARBA00022679"/>
    </source>
</evidence>
<dbReference type="RefSeq" id="WP_019958232.1">
    <property type="nucleotide sequence ID" value="NZ_CP091512.1"/>
</dbReference>
<name>A0ABY4E8S7_VITST</name>
<dbReference type="InterPro" id="IPR029044">
    <property type="entry name" value="Nucleotide-diphossugar_trans"/>
</dbReference>
<evidence type="ECO:0000256" key="17">
    <source>
        <dbReference type="ARBA" id="ARBA00049628"/>
    </source>
</evidence>
<dbReference type="InterPro" id="IPR056729">
    <property type="entry name" value="GMPPB_C"/>
</dbReference>
<feature type="binding site" evidence="18">
    <location>
        <position position="103"/>
    </location>
    <ligand>
        <name>Mg(2+)</name>
        <dbReference type="ChEBI" id="CHEBI:18420"/>
    </ligand>
</feature>
<dbReference type="HAMAP" id="MF_01631">
    <property type="entry name" value="GlmU"/>
    <property type="match status" value="1"/>
</dbReference>
<dbReference type="InterPro" id="IPR011004">
    <property type="entry name" value="Trimer_LpxA-like_sf"/>
</dbReference>
<dbReference type="InterPro" id="IPR025877">
    <property type="entry name" value="MobA-like_NTP_Trfase"/>
</dbReference>
<feature type="binding site" evidence="18">
    <location>
        <position position="420"/>
    </location>
    <ligand>
        <name>acetyl-CoA</name>
        <dbReference type="ChEBI" id="CHEBI:57288"/>
    </ligand>
</feature>
<dbReference type="SUPFAM" id="SSF51161">
    <property type="entry name" value="Trimeric LpxA-like enzymes"/>
    <property type="match status" value="1"/>
</dbReference>
<feature type="region of interest" description="Linker" evidence="18">
    <location>
        <begin position="227"/>
        <end position="247"/>
    </location>
</feature>
<comment type="similarity">
    <text evidence="2 18">In the C-terminal section; belongs to the transferase hexapeptide repeat family.</text>
</comment>
<keyword evidence="7 18" id="KW-0479">Metal-binding</keyword>
<dbReference type="EMBL" id="CP091512">
    <property type="protein sequence ID" value="UOO92161.1"/>
    <property type="molecule type" value="Genomic_DNA"/>
</dbReference>
<protein>
    <recommendedName>
        <fullName evidence="18">Bifunctional protein GlmU</fullName>
    </recommendedName>
    <domain>
        <recommendedName>
            <fullName evidence="18">UDP-N-acetylglucosamine pyrophosphorylase</fullName>
            <ecNumber evidence="18">2.7.7.23</ecNumber>
        </recommendedName>
        <alternativeName>
            <fullName evidence="18">N-acetylglucosamine-1-phosphate uridyltransferase</fullName>
        </alternativeName>
    </domain>
    <domain>
        <recommendedName>
            <fullName evidence="18">Glucosamine-1-phosphate N-acetyltransferase</fullName>
            <ecNumber evidence="18">2.3.1.157</ecNumber>
        </recommendedName>
    </domain>
</protein>
<feature type="binding site" evidence="18">
    <location>
        <position position="224"/>
    </location>
    <ligand>
        <name>Mg(2+)</name>
        <dbReference type="ChEBI" id="CHEBI:18420"/>
    </ligand>
</feature>
<evidence type="ECO:0000313" key="21">
    <source>
        <dbReference type="EMBL" id="UOO92161.1"/>
    </source>
</evidence>
<dbReference type="Proteomes" id="UP000832034">
    <property type="component" value="Chromosome"/>
</dbReference>
<evidence type="ECO:0000256" key="1">
    <source>
        <dbReference type="ARBA" id="ARBA00004496"/>
    </source>
</evidence>
<proteinExistence type="inferred from homology"/>
<dbReference type="Pfam" id="PF12804">
    <property type="entry name" value="NTP_transf_3"/>
    <property type="match status" value="1"/>
</dbReference>
<reference evidence="21" key="2">
    <citation type="journal article" date="2022" name="Res Sq">
        <title>Evolution of multicellular longitudinally dividing oral cavity symbionts (Neisseriaceae).</title>
        <authorList>
            <person name="Nyongesa S."/>
            <person name="Weber P."/>
            <person name="Bernet E."/>
            <person name="Pullido F."/>
            <person name="Nieckarz M."/>
            <person name="Delaby M."/>
            <person name="Nieves C."/>
            <person name="Viehboeck T."/>
            <person name="Krause N."/>
            <person name="Rivera-Millot A."/>
            <person name="Nakamura A."/>
            <person name="Vischer N."/>
            <person name="VanNieuwenhze M."/>
            <person name="Brun Y."/>
            <person name="Cava F."/>
            <person name="Bulgheresi S."/>
            <person name="Veyrier F."/>
        </authorList>
    </citation>
    <scope>NUCLEOTIDE SEQUENCE</scope>
    <source>
        <strain evidence="21">SAG 1488-6</strain>
    </source>
</reference>
<keyword evidence="22" id="KW-1185">Reference proteome</keyword>
<sequence>MNDLLHIVILAAGKGTRMYSKLPKVLHQIGGIPLVQHVINTAQSLQPASIQVVIGHGKELVQDQIQSPVTWVIQDQQLGTGHAVKCALPHLPKDGKTLILYGDVPLTDAATLKQLLDLAGNEVGLLTDVLEQPQGYGRIIRNEQGICAIVEEKDADANQKQIQEINTGILVLPNAKLEKWLNTLQNSNAQGEYYLTDVIALAVQDGVTVHGMTVRASHLAAGINNKLQLAEIERIYQAEQAKALMTAGITLRDPNRFDLRGTLQHGLDCIIDVNVVIEGDCVLGDDVHIGANCVLNNATIGSGCQIAPFSHLSDCVVGTDARIGPFARLRPNAQLGNDVHIGNFVEVKNSQIGNGSKVNHLSYIGDAQIGTQSNIGAGTITCNYDGVNKFKTTIGDHVRIGSGSMLVAPVTIHNLVTTGAGSVITKDCPENHLSIGRARQTNIANWKRPEKQNK</sequence>
<evidence type="ECO:0000256" key="6">
    <source>
        <dbReference type="ARBA" id="ARBA00022695"/>
    </source>
</evidence>
<feature type="binding site" evidence="18">
    <location>
        <position position="24"/>
    </location>
    <ligand>
        <name>UDP-N-acetyl-alpha-D-glucosamine</name>
        <dbReference type="ChEBI" id="CHEBI:57705"/>
    </ligand>
</feature>
<feature type="binding site" evidence="18">
    <location>
        <position position="166"/>
    </location>
    <ligand>
        <name>UDP-N-acetyl-alpha-D-glucosamine</name>
        <dbReference type="ChEBI" id="CHEBI:57705"/>
    </ligand>
</feature>
<keyword evidence="4 18" id="KW-0963">Cytoplasm</keyword>
<feature type="binding site" evidence="18">
    <location>
        <begin position="101"/>
        <end position="103"/>
    </location>
    <ligand>
        <name>UDP-N-acetyl-alpha-D-glucosamine</name>
        <dbReference type="ChEBI" id="CHEBI:57705"/>
    </ligand>
</feature>
<dbReference type="GO" id="GO:0019134">
    <property type="term" value="F:glucosamine-1-phosphate N-acetyltransferase activity"/>
    <property type="evidence" value="ECO:0007669"/>
    <property type="project" value="UniProtKB-EC"/>
</dbReference>
<feature type="binding site" evidence="18">
    <location>
        <begin position="79"/>
        <end position="80"/>
    </location>
    <ligand>
        <name>UDP-N-acetyl-alpha-D-glucosamine</name>
        <dbReference type="ChEBI" id="CHEBI:57705"/>
    </ligand>
</feature>
<dbReference type="NCBIfam" id="TIGR01173">
    <property type="entry name" value="glmU"/>
    <property type="match status" value="1"/>
</dbReference>
<evidence type="ECO:0000313" key="22">
    <source>
        <dbReference type="Proteomes" id="UP000832034"/>
    </source>
</evidence>
<feature type="binding site" evidence="18">
    <location>
        <position position="330"/>
    </location>
    <ligand>
        <name>UDP-N-acetyl-alpha-D-glucosamine</name>
        <dbReference type="ChEBI" id="CHEBI:57705"/>
    </ligand>
</feature>
<feature type="binding site" evidence="18">
    <location>
        <position position="348"/>
    </location>
    <ligand>
        <name>UDP-N-acetyl-alpha-D-glucosamine</name>
        <dbReference type="ChEBI" id="CHEBI:57705"/>
    </ligand>
</feature>
<dbReference type="InterPro" id="IPR005882">
    <property type="entry name" value="Bifunctional_GlmU"/>
</dbReference>
<evidence type="ECO:0000256" key="9">
    <source>
        <dbReference type="ARBA" id="ARBA00022842"/>
    </source>
</evidence>
<evidence type="ECO:0000256" key="13">
    <source>
        <dbReference type="ARBA" id="ARBA00023315"/>
    </source>
</evidence>
<comment type="cofactor">
    <cofactor evidence="18">
        <name>Mg(2+)</name>
        <dbReference type="ChEBI" id="CHEBI:18420"/>
    </cofactor>
    <text evidence="18">Binds 1 Mg(2+) ion per subunit.</text>
</comment>
<feature type="binding site" evidence="18">
    <location>
        <position position="74"/>
    </location>
    <ligand>
        <name>UDP-N-acetyl-alpha-D-glucosamine</name>
        <dbReference type="ChEBI" id="CHEBI:57705"/>
    </ligand>
</feature>
<dbReference type="InterPro" id="IPR050065">
    <property type="entry name" value="GlmU-like"/>
</dbReference>
<dbReference type="Gene3D" id="3.90.550.10">
    <property type="entry name" value="Spore Coat Polysaccharide Biosynthesis Protein SpsA, Chain A"/>
    <property type="match status" value="1"/>
</dbReference>
<keyword evidence="10 18" id="KW-0133">Cell shape</keyword>
<feature type="binding site" evidence="18">
    <location>
        <position position="224"/>
    </location>
    <ligand>
        <name>UDP-N-acetyl-alpha-D-glucosamine</name>
        <dbReference type="ChEBI" id="CHEBI:57705"/>
    </ligand>
</feature>
<keyword evidence="13 18" id="KW-0012">Acyltransferase</keyword>
<evidence type="ECO:0000256" key="8">
    <source>
        <dbReference type="ARBA" id="ARBA00022737"/>
    </source>
</evidence>
<feature type="binding site" evidence="18">
    <location>
        <position position="437"/>
    </location>
    <ligand>
        <name>acetyl-CoA</name>
        <dbReference type="ChEBI" id="CHEBI:57288"/>
    </ligand>
</feature>
<feature type="binding site" evidence="18">
    <location>
        <position position="137"/>
    </location>
    <ligand>
        <name>UDP-N-acetyl-alpha-D-glucosamine</name>
        <dbReference type="ChEBI" id="CHEBI:57705"/>
    </ligand>
</feature>
<feature type="region of interest" description="N-acetyltransferase" evidence="18">
    <location>
        <begin position="248"/>
        <end position="454"/>
    </location>
</feature>
<accession>A0ABY4E8S7</accession>
<keyword evidence="11 18" id="KW-0573">Peptidoglycan synthesis</keyword>
<feature type="binding site" evidence="18">
    <location>
        <position position="377"/>
    </location>
    <ligand>
        <name>acetyl-CoA</name>
        <dbReference type="ChEBI" id="CHEBI:57288"/>
    </ligand>
</feature>
<comment type="subunit">
    <text evidence="18">Homotrimer.</text>
</comment>
<dbReference type="InterPro" id="IPR001451">
    <property type="entry name" value="Hexapep"/>
</dbReference>
<evidence type="ECO:0000256" key="10">
    <source>
        <dbReference type="ARBA" id="ARBA00022960"/>
    </source>
</evidence>
<dbReference type="Pfam" id="PF25087">
    <property type="entry name" value="GMPPB_C"/>
    <property type="match status" value="1"/>
</dbReference>
<evidence type="ECO:0000256" key="14">
    <source>
        <dbReference type="ARBA" id="ARBA00023316"/>
    </source>
</evidence>
<feature type="binding site" evidence="18">
    <location>
        <position position="151"/>
    </location>
    <ligand>
        <name>UDP-N-acetyl-alpha-D-glucosamine</name>
        <dbReference type="ChEBI" id="CHEBI:57705"/>
    </ligand>
</feature>
<organism evidence="21 22">
    <name type="scientific">Vitreoscilla stercoraria</name>
    <dbReference type="NCBI Taxonomy" id="61"/>
    <lineage>
        <taxon>Bacteria</taxon>
        <taxon>Pseudomonadati</taxon>
        <taxon>Pseudomonadota</taxon>
        <taxon>Betaproteobacteria</taxon>
        <taxon>Neisseriales</taxon>
        <taxon>Neisseriaceae</taxon>
        <taxon>Vitreoscilla</taxon>
    </lineage>
</organism>
<dbReference type="InterPro" id="IPR038009">
    <property type="entry name" value="GlmU_C_LbH"/>
</dbReference>
<feature type="region of interest" description="Pyrophosphorylase" evidence="18">
    <location>
        <begin position="1"/>
        <end position="226"/>
    </location>
</feature>
<dbReference type="EC" id="2.3.1.157" evidence="18"/>
<feature type="active site" description="Proton acceptor" evidence="18">
    <location>
        <position position="360"/>
    </location>
</feature>
<keyword evidence="14 18" id="KW-0961">Cell wall biogenesis/degradation</keyword>
<evidence type="ECO:0000256" key="7">
    <source>
        <dbReference type="ARBA" id="ARBA00022723"/>
    </source>
</evidence>
<evidence type="ECO:0000256" key="16">
    <source>
        <dbReference type="ARBA" id="ARBA00048493"/>
    </source>
</evidence>
<dbReference type="GO" id="GO:0003977">
    <property type="term" value="F:UDP-N-acetylglucosamine diphosphorylase activity"/>
    <property type="evidence" value="ECO:0007669"/>
    <property type="project" value="UniProtKB-EC"/>
</dbReference>
<feature type="binding site" evidence="18">
    <location>
        <position position="363"/>
    </location>
    <ligand>
        <name>UDP-N-acetyl-alpha-D-glucosamine</name>
        <dbReference type="ChEBI" id="CHEBI:57705"/>
    </ligand>
</feature>
<dbReference type="CDD" id="cd02540">
    <property type="entry name" value="GT2_GlmU_N_bac"/>
    <property type="match status" value="1"/>
</dbReference>
<evidence type="ECO:0000256" key="12">
    <source>
        <dbReference type="ARBA" id="ARBA00023268"/>
    </source>
</evidence>
<evidence type="ECO:0000256" key="18">
    <source>
        <dbReference type="HAMAP-Rule" id="MF_01631"/>
    </source>
</evidence>
<keyword evidence="9 18" id="KW-0460">Magnesium</keyword>
<comment type="similarity">
    <text evidence="3 18">In the N-terminal section; belongs to the N-acetylglucosamine-1-phosphate uridyltransferase family.</text>
</comment>
<evidence type="ECO:0000256" key="15">
    <source>
        <dbReference type="ARBA" id="ARBA00048247"/>
    </source>
</evidence>
<feature type="binding site" evidence="18">
    <location>
        <begin position="10"/>
        <end position="13"/>
    </location>
    <ligand>
        <name>UDP-N-acetyl-alpha-D-glucosamine</name>
        <dbReference type="ChEBI" id="CHEBI:57705"/>
    </ligand>
</feature>
<comment type="pathway">
    <text evidence="18">Nucleotide-sugar biosynthesis; UDP-N-acetyl-alpha-D-glucosamine biosynthesis; N-acetyl-alpha-D-glucosamine 1-phosphate from alpha-D-glucosamine 6-phosphate (route II): step 2/2.</text>
</comment>
<comment type="pathway">
    <text evidence="18">Bacterial outer membrane biogenesis; LPS lipid A biosynthesis.</text>
</comment>
<evidence type="ECO:0000256" key="11">
    <source>
        <dbReference type="ARBA" id="ARBA00022984"/>
    </source>
</evidence>
<feature type="binding site" evidence="18">
    <location>
        <position position="402"/>
    </location>
    <ligand>
        <name>acetyl-CoA</name>
        <dbReference type="ChEBI" id="CHEBI:57288"/>
    </ligand>
</feature>
<comment type="function">
    <text evidence="17 18">Catalyzes the last two sequential reactions in the de novo biosynthetic pathway for UDP-N-acetylglucosamine (UDP-GlcNAc). The C-terminal domain catalyzes the transfer of acetyl group from acetyl coenzyme A to glucosamine-1-phosphate (GlcN-1-P) to produce N-acetylglucosamine-1-phosphate (GlcNAc-1-P), which is converted into UDP-GlcNAc by the transfer of uridine 5-monophosphate (from uridine 5-triphosphate), a reaction catalyzed by the N-terminal domain.</text>
</comment>
<dbReference type="PANTHER" id="PTHR43584">
    <property type="entry name" value="NUCLEOTIDYL TRANSFERASE"/>
    <property type="match status" value="1"/>
</dbReference>
<feature type="domain" description="Mannose-1-phosphate guanyltransferase C-terminal" evidence="20">
    <location>
        <begin position="314"/>
        <end position="405"/>
    </location>
</feature>
<dbReference type="Pfam" id="PF00132">
    <property type="entry name" value="Hexapep"/>
    <property type="match status" value="1"/>
</dbReference>
<evidence type="ECO:0000259" key="20">
    <source>
        <dbReference type="Pfam" id="PF25087"/>
    </source>
</evidence>
<keyword evidence="12 18" id="KW-0511">Multifunctional enzyme</keyword>
<keyword evidence="6 18" id="KW-0548">Nucleotidyltransferase</keyword>
<keyword evidence="5 18" id="KW-0808">Transferase</keyword>
<keyword evidence="8 18" id="KW-0677">Repeat</keyword>
<evidence type="ECO:0000256" key="2">
    <source>
        <dbReference type="ARBA" id="ARBA00007707"/>
    </source>
</evidence>
<reference evidence="21" key="1">
    <citation type="submission" date="2021-12" db="EMBL/GenBank/DDBJ databases">
        <authorList>
            <person name="Veyrier F.J."/>
        </authorList>
    </citation>
    <scope>NUCLEOTIDE SEQUENCE</scope>
    <source>
        <strain evidence="21">SAG 1488-6</strain>
    </source>
</reference>
<dbReference type="EC" id="2.7.7.23" evidence="18"/>
<feature type="binding site" evidence="18">
    <location>
        <begin position="383"/>
        <end position="384"/>
    </location>
    <ligand>
        <name>acetyl-CoA</name>
        <dbReference type="ChEBI" id="CHEBI:57288"/>
    </ligand>
</feature>
<evidence type="ECO:0000259" key="19">
    <source>
        <dbReference type="Pfam" id="PF12804"/>
    </source>
</evidence>
<gene>
    <name evidence="18 21" type="primary">glmU</name>
    <name evidence="21" type="ORF">LVJ81_11145</name>
</gene>
<dbReference type="Gene3D" id="2.160.10.10">
    <property type="entry name" value="Hexapeptide repeat proteins"/>
    <property type="match status" value="1"/>
</dbReference>
<comment type="catalytic activity">
    <reaction evidence="16 18">
        <text>N-acetyl-alpha-D-glucosamine 1-phosphate + UTP + H(+) = UDP-N-acetyl-alpha-D-glucosamine + diphosphate</text>
        <dbReference type="Rhea" id="RHEA:13509"/>
        <dbReference type="ChEBI" id="CHEBI:15378"/>
        <dbReference type="ChEBI" id="CHEBI:33019"/>
        <dbReference type="ChEBI" id="CHEBI:46398"/>
        <dbReference type="ChEBI" id="CHEBI:57705"/>
        <dbReference type="ChEBI" id="CHEBI:57776"/>
        <dbReference type="EC" id="2.7.7.23"/>
    </reaction>
</comment>
<comment type="catalytic activity">
    <reaction evidence="15 18">
        <text>alpha-D-glucosamine 1-phosphate + acetyl-CoA = N-acetyl-alpha-D-glucosamine 1-phosphate + CoA + H(+)</text>
        <dbReference type="Rhea" id="RHEA:13725"/>
        <dbReference type="ChEBI" id="CHEBI:15378"/>
        <dbReference type="ChEBI" id="CHEBI:57287"/>
        <dbReference type="ChEBI" id="CHEBI:57288"/>
        <dbReference type="ChEBI" id="CHEBI:57776"/>
        <dbReference type="ChEBI" id="CHEBI:58516"/>
        <dbReference type="EC" id="2.3.1.157"/>
    </reaction>
</comment>
<feature type="domain" description="MobA-like NTP transferase" evidence="19">
    <location>
        <begin position="8"/>
        <end position="120"/>
    </location>
</feature>
<feature type="binding site" evidence="18">
    <location>
        <position position="374"/>
    </location>
    <ligand>
        <name>UDP-N-acetyl-alpha-D-glucosamine</name>
        <dbReference type="ChEBI" id="CHEBI:57705"/>
    </ligand>
</feature>